<dbReference type="InterPro" id="IPR027417">
    <property type="entry name" value="P-loop_NTPase"/>
</dbReference>
<accession>A0A3A1U392</accession>
<comment type="pathway">
    <text evidence="5">Purine metabolism; AMP biosynthesis via salvage pathway; AMP from ADP: step 1/1.</text>
</comment>
<keyword evidence="1 5" id="KW-0808">Transferase</keyword>
<dbReference type="InterPro" id="IPR033690">
    <property type="entry name" value="Adenylat_kinase_CS"/>
</dbReference>
<evidence type="ECO:0000313" key="9">
    <source>
        <dbReference type="Proteomes" id="UP000265742"/>
    </source>
</evidence>
<evidence type="ECO:0000256" key="1">
    <source>
        <dbReference type="ARBA" id="ARBA00022679"/>
    </source>
</evidence>
<name>A0A3A1U392_9MICO</name>
<evidence type="ECO:0000256" key="7">
    <source>
        <dbReference type="RuleBase" id="RU003331"/>
    </source>
</evidence>
<dbReference type="AlphaFoldDB" id="A0A3A1U392"/>
<comment type="function">
    <text evidence="5">Catalyzes the reversible transfer of the terminal phosphate group between ATP and AMP. Plays an important role in cellular energy homeostasis and in adenine nucleotide metabolism.</text>
</comment>
<dbReference type="CDD" id="cd01428">
    <property type="entry name" value="ADK"/>
    <property type="match status" value="1"/>
</dbReference>
<evidence type="ECO:0000313" key="8">
    <source>
        <dbReference type="EMBL" id="RIX31334.1"/>
    </source>
</evidence>
<dbReference type="OrthoDB" id="9805030at2"/>
<dbReference type="InterPro" id="IPR000850">
    <property type="entry name" value="Adenylat/UMP-CMP_kin"/>
</dbReference>
<keyword evidence="5 7" id="KW-0067">ATP-binding</keyword>
<keyword evidence="4 5" id="KW-0418">Kinase</keyword>
<evidence type="ECO:0000256" key="2">
    <source>
        <dbReference type="ARBA" id="ARBA00022727"/>
    </source>
</evidence>
<dbReference type="NCBIfam" id="NF011100">
    <property type="entry name" value="PRK14527.1"/>
    <property type="match status" value="1"/>
</dbReference>
<dbReference type="Gene3D" id="3.40.50.300">
    <property type="entry name" value="P-loop containing nucleotide triphosphate hydrolases"/>
    <property type="match status" value="1"/>
</dbReference>
<dbReference type="PROSITE" id="PS00113">
    <property type="entry name" value="ADENYLATE_KINASE"/>
    <property type="match status" value="1"/>
</dbReference>
<dbReference type="EC" id="2.7.4.3" evidence="5 7"/>
<keyword evidence="3 5" id="KW-0547">Nucleotide-binding</keyword>
<sequence>MLLIGPPGAGKGTQAVRVAEEYGIPAISTGDIFRANVAQETPLGMQAKDYMDRGAYVPDDLTNALVLDRLAQDDVRDGFLLDGFPRTLAQVFTLDDCLSRSDGGLDAVVQLVIETEAIVERLLKRAAEQGRSDDTEDVIRRRLEVYQEQTHPLVAVYAERGVLVSVDAVGSVDDVSRRILDALGGGVVRAS</sequence>
<reference evidence="9" key="1">
    <citation type="submission" date="2018-09" db="EMBL/GenBank/DDBJ databases">
        <authorList>
            <person name="Kim I."/>
        </authorList>
    </citation>
    <scope>NUCLEOTIDE SEQUENCE [LARGE SCALE GENOMIC DNA]</scope>
    <source>
        <strain evidence="9">DD4a</strain>
    </source>
</reference>
<comment type="caution">
    <text evidence="8">The sequence shown here is derived from an EMBL/GenBank/DDBJ whole genome shotgun (WGS) entry which is preliminary data.</text>
</comment>
<dbReference type="NCBIfam" id="NF001381">
    <property type="entry name" value="PRK00279.1-3"/>
    <property type="match status" value="1"/>
</dbReference>
<dbReference type="UniPathway" id="UPA00588">
    <property type="reaction ID" value="UER00649"/>
</dbReference>
<evidence type="ECO:0000256" key="5">
    <source>
        <dbReference type="HAMAP-Rule" id="MF_00235"/>
    </source>
</evidence>
<dbReference type="GO" id="GO:0005524">
    <property type="term" value="F:ATP binding"/>
    <property type="evidence" value="ECO:0007669"/>
    <property type="project" value="UniProtKB-UniRule"/>
</dbReference>
<feature type="binding site" evidence="5">
    <location>
        <position position="34"/>
    </location>
    <ligand>
        <name>AMP</name>
        <dbReference type="ChEBI" id="CHEBI:456215"/>
    </ligand>
</feature>
<comment type="catalytic activity">
    <reaction evidence="5 7">
        <text>AMP + ATP = 2 ADP</text>
        <dbReference type="Rhea" id="RHEA:12973"/>
        <dbReference type="ChEBI" id="CHEBI:30616"/>
        <dbReference type="ChEBI" id="CHEBI:456215"/>
        <dbReference type="ChEBI" id="CHEBI:456216"/>
        <dbReference type="EC" id="2.7.4.3"/>
    </reaction>
</comment>
<keyword evidence="9" id="KW-1185">Reference proteome</keyword>
<organism evidence="8 9">
    <name type="scientific">Amnibacterium setariae</name>
    <dbReference type="NCBI Taxonomy" id="2306585"/>
    <lineage>
        <taxon>Bacteria</taxon>
        <taxon>Bacillati</taxon>
        <taxon>Actinomycetota</taxon>
        <taxon>Actinomycetes</taxon>
        <taxon>Micrococcales</taxon>
        <taxon>Microbacteriaceae</taxon>
        <taxon>Amnibacterium</taxon>
    </lineage>
</organism>
<evidence type="ECO:0000256" key="6">
    <source>
        <dbReference type="RuleBase" id="RU003330"/>
    </source>
</evidence>
<dbReference type="NCBIfam" id="NF011105">
    <property type="entry name" value="PRK14532.1"/>
    <property type="match status" value="1"/>
</dbReference>
<dbReference type="PRINTS" id="PR00094">
    <property type="entry name" value="ADENYLTKNASE"/>
</dbReference>
<comment type="caution">
    <text evidence="5">Lacks conserved residue(s) required for the propagation of feature annotation.</text>
</comment>
<keyword evidence="5" id="KW-0963">Cytoplasm</keyword>
<feature type="binding site" evidence="5">
    <location>
        <position position="90"/>
    </location>
    <ligand>
        <name>AMP</name>
        <dbReference type="ChEBI" id="CHEBI:456215"/>
    </ligand>
</feature>
<comment type="similarity">
    <text evidence="5 6">Belongs to the adenylate kinase family.</text>
</comment>
<dbReference type="SUPFAM" id="SSF52540">
    <property type="entry name" value="P-loop containing nucleoside triphosphate hydrolases"/>
    <property type="match status" value="1"/>
</dbReference>
<dbReference type="NCBIfam" id="NF011104">
    <property type="entry name" value="PRK14531.1"/>
    <property type="match status" value="1"/>
</dbReference>
<feature type="binding site" evidence="5">
    <location>
        <begin position="83"/>
        <end position="86"/>
    </location>
    <ligand>
        <name>AMP</name>
        <dbReference type="ChEBI" id="CHEBI:456215"/>
    </ligand>
</feature>
<feature type="binding site" evidence="5">
    <location>
        <position position="125"/>
    </location>
    <ligand>
        <name>ATP</name>
        <dbReference type="ChEBI" id="CHEBI:30616"/>
    </ligand>
</feature>
<feature type="binding site" evidence="5">
    <location>
        <begin position="55"/>
        <end position="57"/>
    </location>
    <ligand>
        <name>AMP</name>
        <dbReference type="ChEBI" id="CHEBI:456215"/>
    </ligand>
</feature>
<feature type="region of interest" description="NMP" evidence="5">
    <location>
        <begin position="28"/>
        <end position="57"/>
    </location>
</feature>
<proteinExistence type="inferred from homology"/>
<feature type="binding site" evidence="5">
    <location>
        <position position="170"/>
    </location>
    <ligand>
        <name>ATP</name>
        <dbReference type="ChEBI" id="CHEBI:30616"/>
    </ligand>
</feature>
<dbReference type="PANTHER" id="PTHR23359">
    <property type="entry name" value="NUCLEOTIDE KINASE"/>
    <property type="match status" value="1"/>
</dbReference>
<dbReference type="Proteomes" id="UP000265742">
    <property type="component" value="Unassembled WGS sequence"/>
</dbReference>
<evidence type="ECO:0000256" key="3">
    <source>
        <dbReference type="ARBA" id="ARBA00022741"/>
    </source>
</evidence>
<comment type="subunit">
    <text evidence="5 7">Monomer.</text>
</comment>
<feature type="binding site" evidence="5">
    <location>
        <begin position="8"/>
        <end position="13"/>
    </location>
    <ligand>
        <name>ATP</name>
        <dbReference type="ChEBI" id="CHEBI:30616"/>
    </ligand>
</feature>
<evidence type="ECO:0000256" key="4">
    <source>
        <dbReference type="ARBA" id="ARBA00022777"/>
    </source>
</evidence>
<feature type="binding site" evidence="5">
    <location>
        <position position="142"/>
    </location>
    <ligand>
        <name>AMP</name>
        <dbReference type="ChEBI" id="CHEBI:456215"/>
    </ligand>
</feature>
<dbReference type="GO" id="GO:0004017">
    <property type="term" value="F:AMP kinase activity"/>
    <property type="evidence" value="ECO:0007669"/>
    <property type="project" value="UniProtKB-UniRule"/>
</dbReference>
<protein>
    <recommendedName>
        <fullName evidence="5 7">Adenylate kinase</fullName>
        <shortName evidence="5">AK</shortName>
        <ecNumber evidence="5 7">2.7.4.3</ecNumber>
    </recommendedName>
    <alternativeName>
        <fullName evidence="5">ATP-AMP transphosphorylase</fullName>
    </alternativeName>
    <alternativeName>
        <fullName evidence="5">ATP:AMP phosphotransferase</fullName>
    </alternativeName>
    <alternativeName>
        <fullName evidence="5">Adenylate monophosphate kinase</fullName>
    </alternativeName>
</protein>
<feature type="binding site" evidence="5">
    <location>
        <position position="29"/>
    </location>
    <ligand>
        <name>AMP</name>
        <dbReference type="ChEBI" id="CHEBI:456215"/>
    </ligand>
</feature>
<comment type="domain">
    <text evidence="5">Consists of three domains, a large central CORE domain and two small peripheral domains, NMPbind and LID, which undergo movements during catalysis. The LID domain closes over the site of phosphoryl transfer upon ATP binding. Assembling and dissambling the active center during each catalytic cycle provides an effective means to prevent ATP hydrolysis.</text>
</comment>
<comment type="subcellular location">
    <subcellularLocation>
        <location evidence="5 7">Cytoplasm</location>
    </subcellularLocation>
</comment>
<dbReference type="EMBL" id="QXTG01000001">
    <property type="protein sequence ID" value="RIX31334.1"/>
    <property type="molecule type" value="Genomic_DNA"/>
</dbReference>
<gene>
    <name evidence="5" type="primary">adk</name>
    <name evidence="8" type="ORF">D1781_02625</name>
</gene>
<dbReference type="GO" id="GO:0005737">
    <property type="term" value="C:cytoplasm"/>
    <property type="evidence" value="ECO:0007669"/>
    <property type="project" value="UniProtKB-SubCell"/>
</dbReference>
<dbReference type="GO" id="GO:0044209">
    <property type="term" value="P:AMP salvage"/>
    <property type="evidence" value="ECO:0007669"/>
    <property type="project" value="UniProtKB-UniRule"/>
</dbReference>
<keyword evidence="2 5" id="KW-0545">Nucleotide biosynthesis</keyword>
<dbReference type="Pfam" id="PF00406">
    <property type="entry name" value="ADK"/>
    <property type="match status" value="1"/>
</dbReference>
<dbReference type="HAMAP" id="MF_00235">
    <property type="entry name" value="Adenylate_kinase_Adk"/>
    <property type="match status" value="1"/>
</dbReference>
<feature type="binding site" evidence="5">
    <location>
        <position position="131"/>
    </location>
    <ligand>
        <name>AMP</name>
        <dbReference type="ChEBI" id="CHEBI:456215"/>
    </ligand>
</feature>